<reference evidence="3 4" key="1">
    <citation type="submission" date="2024-01" db="EMBL/GenBank/DDBJ databases">
        <title>Genome assemblies of Stephania.</title>
        <authorList>
            <person name="Yang L."/>
        </authorList>
    </citation>
    <scope>NUCLEOTIDE SEQUENCE [LARGE SCALE GENOMIC DNA]</scope>
    <source>
        <strain evidence="3">JXDWG</strain>
        <tissue evidence="3">Leaf</tissue>
    </source>
</reference>
<dbReference type="InterPro" id="IPR003676">
    <property type="entry name" value="SAUR_fam"/>
</dbReference>
<feature type="region of interest" description="Disordered" evidence="2">
    <location>
        <begin position="29"/>
        <end position="51"/>
    </location>
</feature>
<evidence type="ECO:0000256" key="1">
    <source>
        <dbReference type="ARBA" id="ARBA00006974"/>
    </source>
</evidence>
<dbReference type="GO" id="GO:0009733">
    <property type="term" value="P:response to auxin"/>
    <property type="evidence" value="ECO:0007669"/>
    <property type="project" value="InterPro"/>
</dbReference>
<proteinExistence type="inferred from homology"/>
<comment type="similarity">
    <text evidence="1">Belongs to the ARG7 family.</text>
</comment>
<dbReference type="Proteomes" id="UP001419268">
    <property type="component" value="Unassembled WGS sequence"/>
</dbReference>
<feature type="compositionally biased region" description="Low complexity" evidence="2">
    <location>
        <begin position="29"/>
        <end position="42"/>
    </location>
</feature>
<organism evidence="3 4">
    <name type="scientific">Stephania cephalantha</name>
    <dbReference type="NCBI Taxonomy" id="152367"/>
    <lineage>
        <taxon>Eukaryota</taxon>
        <taxon>Viridiplantae</taxon>
        <taxon>Streptophyta</taxon>
        <taxon>Embryophyta</taxon>
        <taxon>Tracheophyta</taxon>
        <taxon>Spermatophyta</taxon>
        <taxon>Magnoliopsida</taxon>
        <taxon>Ranunculales</taxon>
        <taxon>Menispermaceae</taxon>
        <taxon>Menispermoideae</taxon>
        <taxon>Cissampelideae</taxon>
        <taxon>Stephania</taxon>
    </lineage>
</organism>
<gene>
    <name evidence="3" type="ORF">Scep_000418</name>
</gene>
<evidence type="ECO:0000313" key="4">
    <source>
        <dbReference type="Proteomes" id="UP001419268"/>
    </source>
</evidence>
<sequence>MFTPYGAGERGTTIADDIPKNLLSILYRSSTLTPPSPSSSHTQWNERKREQKKKGVIYGVVVVVVVGDDRRRGDRREDDKRREERHWEMQQNPAHCAAEADAPAVAQQGLHGGGPDPVRRAGGTRGAEEEYGFANHGPLAIPCDESVFEEILRFLSRSDSAHSSGWTANPEDFQRGFRENWAKAVKPILTRWSHKLDSAELALELWLRIISGDGKKGVLYRVVPSSNRRKS</sequence>
<name>A0AAP0L7J9_9MAGN</name>
<evidence type="ECO:0000313" key="3">
    <source>
        <dbReference type="EMBL" id="KAK9165227.1"/>
    </source>
</evidence>
<feature type="region of interest" description="Disordered" evidence="2">
    <location>
        <begin position="71"/>
        <end position="130"/>
    </location>
</feature>
<feature type="compositionally biased region" description="Low complexity" evidence="2">
    <location>
        <begin position="94"/>
        <end position="106"/>
    </location>
</feature>
<feature type="compositionally biased region" description="Basic and acidic residues" evidence="2">
    <location>
        <begin position="71"/>
        <end position="88"/>
    </location>
</feature>
<protein>
    <submittedName>
        <fullName evidence="3">Uncharacterized protein</fullName>
    </submittedName>
</protein>
<dbReference type="Pfam" id="PF02519">
    <property type="entry name" value="Auxin_inducible"/>
    <property type="match status" value="1"/>
</dbReference>
<keyword evidence="4" id="KW-1185">Reference proteome</keyword>
<dbReference type="AlphaFoldDB" id="A0AAP0L7J9"/>
<accession>A0AAP0L7J9</accession>
<evidence type="ECO:0000256" key="2">
    <source>
        <dbReference type="SAM" id="MobiDB-lite"/>
    </source>
</evidence>
<dbReference type="EMBL" id="JBBNAG010000001">
    <property type="protein sequence ID" value="KAK9165227.1"/>
    <property type="molecule type" value="Genomic_DNA"/>
</dbReference>
<comment type="caution">
    <text evidence="3">The sequence shown here is derived from an EMBL/GenBank/DDBJ whole genome shotgun (WGS) entry which is preliminary data.</text>
</comment>